<dbReference type="PANTHER" id="PTHR43027">
    <property type="entry name" value="DOXORUBICIN RESISTANCE ABC TRANSPORTER PERMEASE PROTEIN DRRC-RELATED"/>
    <property type="match status" value="1"/>
</dbReference>
<feature type="region of interest" description="Disordered" evidence="6">
    <location>
        <begin position="1"/>
        <end position="36"/>
    </location>
</feature>
<protein>
    <recommendedName>
        <fullName evidence="5">Transport permease protein</fullName>
    </recommendedName>
</protein>
<dbReference type="PROSITE" id="PS51012">
    <property type="entry name" value="ABC_TM2"/>
    <property type="match status" value="1"/>
</dbReference>
<evidence type="ECO:0000256" key="1">
    <source>
        <dbReference type="ARBA" id="ARBA00004141"/>
    </source>
</evidence>
<dbReference type="RefSeq" id="WP_425473463.1">
    <property type="nucleotide sequence ID" value="NZ_CP009922.3"/>
</dbReference>
<dbReference type="Proteomes" id="UP000034034">
    <property type="component" value="Chromosome"/>
</dbReference>
<keyword evidence="5" id="KW-1003">Cell membrane</keyword>
<feature type="transmembrane region" description="Helical" evidence="5">
    <location>
        <begin position="277"/>
        <end position="295"/>
    </location>
</feature>
<evidence type="ECO:0000259" key="7">
    <source>
        <dbReference type="PROSITE" id="PS51012"/>
    </source>
</evidence>
<evidence type="ECO:0000256" key="6">
    <source>
        <dbReference type="SAM" id="MobiDB-lite"/>
    </source>
</evidence>
<dbReference type="KEGG" id="sxi:SXIM_29170"/>
<proteinExistence type="inferred from homology"/>
<dbReference type="GO" id="GO:0005886">
    <property type="term" value="C:plasma membrane"/>
    <property type="evidence" value="ECO:0007669"/>
    <property type="project" value="UniProtKB-SubCell"/>
</dbReference>
<feature type="transmembrane region" description="Helical" evidence="5">
    <location>
        <begin position="115"/>
        <end position="134"/>
    </location>
</feature>
<name>A0A0F7CPA1_9ACTN</name>
<sequence length="305" mass="32234">MKQRTGTEDARGGTDTATHTGVRHVPHGGGGGGERHAGMSTQTWRLLMGMPSRASLRRMGSLGRAELTLLLRNRTALFMSLAMPVGMVLVSYVSAGNLESTGTSLGVGEMVLTAGIGFVLLLVAYFNPITAYVARREERVLKRLRTGEVTDAEILTGTALPSLALALAQVALLVISGALILDVGMPDQPVVLVVAVLLGIVMMVALAAVTAAFTKTVESAQITSLPFFMLSAVASGLFVPLDGLPDGVANVFRALPMTPVVELVRGGWLGGMTGGEIRLALVLAVVWTGLSVFAVRRWFRWDPRQ</sequence>
<keyword evidence="3 5" id="KW-1133">Transmembrane helix</keyword>
<keyword evidence="9" id="KW-1185">Reference proteome</keyword>
<comment type="subcellular location">
    <subcellularLocation>
        <location evidence="5">Cell membrane</location>
        <topology evidence="5">Multi-pass membrane protein</topology>
    </subcellularLocation>
    <subcellularLocation>
        <location evidence="1">Membrane</location>
        <topology evidence="1">Multi-pass membrane protein</topology>
    </subcellularLocation>
</comment>
<dbReference type="GO" id="GO:0140359">
    <property type="term" value="F:ABC-type transporter activity"/>
    <property type="evidence" value="ECO:0007669"/>
    <property type="project" value="InterPro"/>
</dbReference>
<feature type="transmembrane region" description="Helical" evidence="5">
    <location>
        <begin position="225"/>
        <end position="241"/>
    </location>
</feature>
<dbReference type="EMBL" id="CP009922">
    <property type="protein sequence ID" value="AKG44301.1"/>
    <property type="molecule type" value="Genomic_DNA"/>
</dbReference>
<dbReference type="HOGENOM" id="CLU_039483_1_1_11"/>
<evidence type="ECO:0000313" key="9">
    <source>
        <dbReference type="Proteomes" id="UP000034034"/>
    </source>
</evidence>
<reference evidence="8" key="1">
    <citation type="submission" date="2019-08" db="EMBL/GenBank/DDBJ databases">
        <title>Complete genome sequence of a mangrove-derived Streptomyces xiamenensis.</title>
        <authorList>
            <person name="Xu J."/>
        </authorList>
    </citation>
    <scope>NUCLEOTIDE SEQUENCE</scope>
    <source>
        <strain evidence="8">318</strain>
    </source>
</reference>
<evidence type="ECO:0000256" key="3">
    <source>
        <dbReference type="ARBA" id="ARBA00022989"/>
    </source>
</evidence>
<keyword evidence="5" id="KW-0813">Transport</keyword>
<keyword evidence="4 5" id="KW-0472">Membrane</keyword>
<evidence type="ECO:0000256" key="2">
    <source>
        <dbReference type="ARBA" id="ARBA00022692"/>
    </source>
</evidence>
<dbReference type="InterPro" id="IPR052902">
    <property type="entry name" value="ABC-2_transporter"/>
</dbReference>
<dbReference type="STRING" id="408015.SXIM_29170"/>
<keyword evidence="2 5" id="KW-0812">Transmembrane</keyword>
<evidence type="ECO:0000256" key="5">
    <source>
        <dbReference type="RuleBase" id="RU361157"/>
    </source>
</evidence>
<gene>
    <name evidence="8" type="ORF">SXIM_29170</name>
</gene>
<dbReference type="InterPro" id="IPR013525">
    <property type="entry name" value="ABC2_TM"/>
</dbReference>
<dbReference type="AlphaFoldDB" id="A0A0F7CPA1"/>
<organism evidence="8 9">
    <name type="scientific">Streptomyces xiamenensis</name>
    <dbReference type="NCBI Taxonomy" id="408015"/>
    <lineage>
        <taxon>Bacteria</taxon>
        <taxon>Bacillati</taxon>
        <taxon>Actinomycetota</taxon>
        <taxon>Actinomycetes</taxon>
        <taxon>Kitasatosporales</taxon>
        <taxon>Streptomycetaceae</taxon>
        <taxon>Streptomyces</taxon>
    </lineage>
</organism>
<dbReference type="PATRIC" id="fig|408015.6.peg.2952"/>
<evidence type="ECO:0000256" key="4">
    <source>
        <dbReference type="ARBA" id="ARBA00023136"/>
    </source>
</evidence>
<evidence type="ECO:0000313" key="8">
    <source>
        <dbReference type="EMBL" id="AKG44301.1"/>
    </source>
</evidence>
<feature type="transmembrane region" description="Helical" evidence="5">
    <location>
        <begin position="192"/>
        <end position="213"/>
    </location>
</feature>
<dbReference type="Pfam" id="PF01061">
    <property type="entry name" value="ABC2_membrane"/>
    <property type="match status" value="1"/>
</dbReference>
<dbReference type="PANTHER" id="PTHR43027:SF2">
    <property type="entry name" value="TRANSPORT PERMEASE PROTEIN"/>
    <property type="match status" value="1"/>
</dbReference>
<accession>A0A0F7CPA1</accession>
<feature type="compositionally biased region" description="Basic and acidic residues" evidence="6">
    <location>
        <begin position="1"/>
        <end position="12"/>
    </location>
</feature>
<dbReference type="InterPro" id="IPR047817">
    <property type="entry name" value="ABC2_TM_bact-type"/>
</dbReference>
<comment type="similarity">
    <text evidence="5">Belongs to the ABC-2 integral membrane protein family.</text>
</comment>
<feature type="transmembrane region" description="Helical" evidence="5">
    <location>
        <begin position="76"/>
        <end position="95"/>
    </location>
</feature>
<feature type="transmembrane region" description="Helical" evidence="5">
    <location>
        <begin position="154"/>
        <end position="180"/>
    </location>
</feature>
<feature type="domain" description="ABC transmembrane type-2" evidence="7">
    <location>
        <begin position="75"/>
        <end position="298"/>
    </location>
</feature>